<feature type="region of interest" description="Disordered" evidence="1">
    <location>
        <begin position="318"/>
        <end position="339"/>
    </location>
</feature>
<evidence type="ECO:0000256" key="1">
    <source>
        <dbReference type="SAM" id="MobiDB-lite"/>
    </source>
</evidence>
<evidence type="ECO:0000313" key="2">
    <source>
        <dbReference type="EMBL" id="KTB37403.1"/>
    </source>
</evidence>
<dbReference type="Proteomes" id="UP000054988">
    <property type="component" value="Unassembled WGS sequence"/>
</dbReference>
<sequence>MNDRLPQYANILDAQTLGVLINGDEDFLIKDLMKLGFMPKMVYIIAYIHAKPTPASPSASDLPPITEARACKKDNLDAAYNARPPAPSPPQLSLYRVAFHEFNIAMAEPTDLMEFTTGELQQASKFMMTSLPHYESETVRQAQLQVLNLLGRQSLWVSKATNSGQRDIKLDGVASVCHPVFQYPIHTAFMDLRNAIGEGSCDPSEQAQYEFILNWSSPKYAPIRQVSCRPSFLIGLSGGVLAVWGGTFADRFYFECLALVYVGPQPMASAVNVLQAGAISQPELRWPIVYGRWQKSFRCLEHGPNTLELPPPHVLQPTRKSLHSGSSTSNTPGHSNPSCDTHFPRWRSFRVNGSECRLMYKSRLANRFPQKSIFRAYSPSFPEDLVVKFAVRYSK</sequence>
<comment type="caution">
    <text evidence="2">The sequence shown here is derived from an EMBL/GenBank/DDBJ whole genome shotgun (WGS) entry which is preliminary data.</text>
</comment>
<accession>A0A0W0FM66</accession>
<organism evidence="2 3">
    <name type="scientific">Moniliophthora roreri</name>
    <name type="common">Frosty pod rot fungus</name>
    <name type="synonym">Monilia roreri</name>
    <dbReference type="NCBI Taxonomy" id="221103"/>
    <lineage>
        <taxon>Eukaryota</taxon>
        <taxon>Fungi</taxon>
        <taxon>Dikarya</taxon>
        <taxon>Basidiomycota</taxon>
        <taxon>Agaricomycotina</taxon>
        <taxon>Agaricomycetes</taxon>
        <taxon>Agaricomycetidae</taxon>
        <taxon>Agaricales</taxon>
        <taxon>Marasmiineae</taxon>
        <taxon>Marasmiaceae</taxon>
        <taxon>Moniliophthora</taxon>
    </lineage>
</organism>
<gene>
    <name evidence="2" type="ORF">WG66_10019</name>
</gene>
<dbReference type="AlphaFoldDB" id="A0A0W0FM66"/>
<proteinExistence type="predicted"/>
<feature type="compositionally biased region" description="Polar residues" evidence="1">
    <location>
        <begin position="323"/>
        <end position="339"/>
    </location>
</feature>
<dbReference type="EMBL" id="LATX01001849">
    <property type="protein sequence ID" value="KTB37403.1"/>
    <property type="molecule type" value="Genomic_DNA"/>
</dbReference>
<evidence type="ECO:0000313" key="3">
    <source>
        <dbReference type="Proteomes" id="UP000054988"/>
    </source>
</evidence>
<protein>
    <submittedName>
        <fullName evidence="2">Uncharacterized protein</fullName>
    </submittedName>
</protein>
<reference evidence="2 3" key="1">
    <citation type="submission" date="2015-12" db="EMBL/GenBank/DDBJ databases">
        <title>Draft genome sequence of Moniliophthora roreri, the causal agent of frosty pod rot of cacao.</title>
        <authorList>
            <person name="Aime M.C."/>
            <person name="Diaz-Valderrama J.R."/>
            <person name="Kijpornyongpan T."/>
            <person name="Phillips-Mora W."/>
        </authorList>
    </citation>
    <scope>NUCLEOTIDE SEQUENCE [LARGE SCALE GENOMIC DNA]</scope>
    <source>
        <strain evidence="2 3">MCA 2952</strain>
    </source>
</reference>
<name>A0A0W0FM66_MONRR</name>